<comment type="caution">
    <text evidence="1">The sequence shown here is derived from an EMBL/GenBank/DDBJ whole genome shotgun (WGS) entry which is preliminary data.</text>
</comment>
<dbReference type="RefSeq" id="WP_106291751.1">
    <property type="nucleotide sequence ID" value="NZ_PVTH01000002.1"/>
</dbReference>
<dbReference type="Proteomes" id="UP000238034">
    <property type="component" value="Unassembled WGS sequence"/>
</dbReference>
<accession>A0A2T0U991</accession>
<reference evidence="1 2" key="1">
    <citation type="submission" date="2018-03" db="EMBL/GenBank/DDBJ databases">
        <title>Genomic Encyclopedia of Type Strains, Phase III (KMG-III): the genomes of soil and plant-associated and newly described type strains.</title>
        <authorList>
            <person name="Whitman W."/>
        </authorList>
    </citation>
    <scope>NUCLEOTIDE SEQUENCE [LARGE SCALE GENOMIC DNA]</scope>
    <source>
        <strain evidence="1 2">CGMCC 1.9313</strain>
    </source>
</reference>
<dbReference type="OrthoDB" id="786356at2"/>
<name>A0A2T0U991_9SPHI</name>
<protein>
    <recommendedName>
        <fullName evidence="3">Glycosyl transferase family 1</fullName>
    </recommendedName>
</protein>
<evidence type="ECO:0000313" key="1">
    <source>
        <dbReference type="EMBL" id="PRY54501.1"/>
    </source>
</evidence>
<evidence type="ECO:0008006" key="3">
    <source>
        <dbReference type="Google" id="ProtNLM"/>
    </source>
</evidence>
<keyword evidence="2" id="KW-1185">Reference proteome</keyword>
<dbReference type="EMBL" id="PVTH01000002">
    <property type="protein sequence ID" value="PRY54501.1"/>
    <property type="molecule type" value="Genomic_DNA"/>
</dbReference>
<evidence type="ECO:0000313" key="2">
    <source>
        <dbReference type="Proteomes" id="UP000238034"/>
    </source>
</evidence>
<gene>
    <name evidence="1" type="ORF">B0I27_102268</name>
</gene>
<organism evidence="1 2">
    <name type="scientific">Arcticibacter pallidicorallinus</name>
    <dbReference type="NCBI Taxonomy" id="1259464"/>
    <lineage>
        <taxon>Bacteria</taxon>
        <taxon>Pseudomonadati</taxon>
        <taxon>Bacteroidota</taxon>
        <taxon>Sphingobacteriia</taxon>
        <taxon>Sphingobacteriales</taxon>
        <taxon>Sphingobacteriaceae</taxon>
        <taxon>Arcticibacter</taxon>
    </lineage>
</organism>
<dbReference type="AlphaFoldDB" id="A0A2T0U991"/>
<proteinExistence type="predicted"/>
<sequence>MNKDVHKRRVGANILPAHEFDGIRSERQQGDWIIFGLAHTRLWTLKTYILFIKTMKSRGLLKRILAIGPVNNSYSNQEYQFAKDHLGENVLIQLGALPAEQVSEELLRAEVALIASSPEALKKSGLFAALAAHAVPVICDVPSNLSDPPAKALFKPAELMNKPEILRSPEYEKRKKQLHHWFWRTRNWKIVELNMKSWLKEG</sequence>